<evidence type="ECO:0000256" key="1">
    <source>
        <dbReference type="ARBA" id="ARBA00023054"/>
    </source>
</evidence>
<dbReference type="PANTHER" id="PTHR32114:SF2">
    <property type="entry name" value="ABC TRANSPORTER ABCH.3"/>
    <property type="match status" value="1"/>
</dbReference>
<proteinExistence type="inferred from homology"/>
<protein>
    <submittedName>
        <fullName evidence="5">Archaea-specific SMC-related protein</fullName>
    </submittedName>
</protein>
<feature type="compositionally biased region" description="Basic and acidic residues" evidence="4">
    <location>
        <begin position="241"/>
        <end position="250"/>
    </location>
</feature>
<dbReference type="NCBIfam" id="NF045487">
    <property type="entry name" value="ASRP"/>
    <property type="match status" value="1"/>
</dbReference>
<organism evidence="5 6">
    <name type="scientific">Salinirubrum litoreum</name>
    <dbReference type="NCBI Taxonomy" id="1126234"/>
    <lineage>
        <taxon>Archaea</taxon>
        <taxon>Methanobacteriati</taxon>
        <taxon>Methanobacteriota</taxon>
        <taxon>Stenosarchaea group</taxon>
        <taxon>Halobacteria</taxon>
        <taxon>Halobacteriales</taxon>
        <taxon>Haloferacaceae</taxon>
        <taxon>Salinirubrum</taxon>
    </lineage>
</organism>
<evidence type="ECO:0000313" key="6">
    <source>
        <dbReference type="Proteomes" id="UP001596201"/>
    </source>
</evidence>
<sequence>MSTPDHVNDSVEFAVENIGGIDETELTLQPGVTVLSGENATNRTSFLQSVMAAMGSQNATLKGDAEEGSVRLHTDGETYERTLSRTGGDVRFSGESYLEDPDVADLFAFLLEYNEARRSVARGDDLRDVIMRPVDTDAIEAEINRLEAEKAEITDELERIESRKRDLPDLERRRNSLREKIEAERAALAEKEAEIDESGHDVRESRREQEKLESHLDDLRETRSDLESLRRQIDAREKSLRSLKQERSDLTEELEDLPETEPGAVEHLEDEIARLRTRRQTLNNDISDLQRLVQYNEERLESGDYNVLDETDAEGPDADGSVTDQLLDDEQSVVCWTCGSTVERDQITDTVDRLTSLREEKLAELSEVKTDLESLKSDKREAEDRRRRRREIENRLDEVAEELDQRTEQLEHLRERRAERTQDVERLESAVEELESDDFEEILDLHREANQLEFEVDRLESTLDDVTDEISEIEASIERAEELRADREAVVETLEDKRTKVAQIENEAVEAFNEHMAAVLDILGYDNLDRVWIERVEQQVREGRRTVEKAGFELHIVRSTENGAAYRDTVDHLSESEREVVGLVFALAGYLVHDLHETVPFMLLDSLEAIDSDRIAALVDYFADTTEFLVIALLDEDAQALDEEYDHVTAI</sequence>
<evidence type="ECO:0000256" key="4">
    <source>
        <dbReference type="SAM" id="MobiDB-lite"/>
    </source>
</evidence>
<dbReference type="Proteomes" id="UP001596201">
    <property type="component" value="Unassembled WGS sequence"/>
</dbReference>
<feature type="region of interest" description="Disordered" evidence="4">
    <location>
        <begin position="190"/>
        <end position="228"/>
    </location>
</feature>
<feature type="coiled-coil region" evidence="3">
    <location>
        <begin position="358"/>
        <end position="514"/>
    </location>
</feature>
<keyword evidence="6" id="KW-1185">Reference proteome</keyword>
<dbReference type="EMBL" id="JBHSKX010000001">
    <property type="protein sequence ID" value="MFC5367140.1"/>
    <property type="molecule type" value="Genomic_DNA"/>
</dbReference>
<evidence type="ECO:0000313" key="5">
    <source>
        <dbReference type="EMBL" id="MFC5367140.1"/>
    </source>
</evidence>
<dbReference type="RefSeq" id="WP_227231460.1">
    <property type="nucleotide sequence ID" value="NZ_JAJCVJ010000004.1"/>
</dbReference>
<gene>
    <name evidence="5" type="ORF">ACFPJ5_09315</name>
</gene>
<reference evidence="5 6" key="1">
    <citation type="journal article" date="2019" name="Int. J. Syst. Evol. Microbiol.">
        <title>The Global Catalogue of Microorganisms (GCM) 10K type strain sequencing project: providing services to taxonomists for standard genome sequencing and annotation.</title>
        <authorList>
            <consortium name="The Broad Institute Genomics Platform"/>
            <consortium name="The Broad Institute Genome Sequencing Center for Infectious Disease"/>
            <person name="Wu L."/>
            <person name="Ma J."/>
        </authorList>
    </citation>
    <scope>NUCLEOTIDE SEQUENCE [LARGE SCALE GENOMIC DNA]</scope>
    <source>
        <strain evidence="5 6">CGMCC 1.12237</strain>
    </source>
</reference>
<keyword evidence="1 3" id="KW-0175">Coiled coil</keyword>
<dbReference type="AlphaFoldDB" id="A0ABD5RB14"/>
<evidence type="ECO:0000256" key="2">
    <source>
        <dbReference type="ARBA" id="ARBA00049666"/>
    </source>
</evidence>
<accession>A0ABD5RB14</accession>
<name>A0ABD5RB14_9EURY</name>
<feature type="region of interest" description="Disordered" evidence="4">
    <location>
        <begin position="241"/>
        <end position="261"/>
    </location>
</feature>
<dbReference type="Gene3D" id="3.40.50.300">
    <property type="entry name" value="P-loop containing nucleotide triphosphate hydrolases"/>
    <property type="match status" value="2"/>
</dbReference>
<dbReference type="InterPro" id="IPR027417">
    <property type="entry name" value="P-loop_NTPase"/>
</dbReference>
<evidence type="ECO:0000256" key="3">
    <source>
        <dbReference type="SAM" id="Coils"/>
    </source>
</evidence>
<comment type="caution">
    <text evidence="5">The sequence shown here is derived from an EMBL/GenBank/DDBJ whole genome shotgun (WGS) entry which is preliminary data.</text>
</comment>
<comment type="similarity">
    <text evidence="2">Belongs to the Sph1/Sph2 family.</text>
</comment>
<dbReference type="PANTHER" id="PTHR32114">
    <property type="entry name" value="ABC TRANSPORTER ABCH.3"/>
    <property type="match status" value="1"/>
</dbReference>